<dbReference type="NCBIfam" id="NF008113">
    <property type="entry name" value="PRK10860.1"/>
    <property type="match status" value="1"/>
</dbReference>
<dbReference type="PANTHER" id="PTHR11079:SF202">
    <property type="entry name" value="TRNA-SPECIFIC ADENOSINE DEAMINASE"/>
    <property type="match status" value="1"/>
</dbReference>
<evidence type="ECO:0000313" key="11">
    <source>
        <dbReference type="Proteomes" id="UP000239388"/>
    </source>
</evidence>
<proteinExistence type="inferred from homology"/>
<name>A0A2S8G2B7_9BACT</name>
<feature type="binding site" evidence="8">
    <location>
        <position position="107"/>
    </location>
    <ligand>
        <name>Zn(2+)</name>
        <dbReference type="ChEBI" id="CHEBI:29105"/>
        <note>catalytic</note>
    </ligand>
</feature>
<evidence type="ECO:0000256" key="4">
    <source>
        <dbReference type="ARBA" id="ARBA00022723"/>
    </source>
</evidence>
<evidence type="ECO:0000256" key="5">
    <source>
        <dbReference type="ARBA" id="ARBA00022801"/>
    </source>
</evidence>
<dbReference type="Pfam" id="PF14437">
    <property type="entry name" value="MafB19-deam"/>
    <property type="match status" value="1"/>
</dbReference>
<evidence type="ECO:0000256" key="2">
    <source>
        <dbReference type="ARBA" id="ARBA00011738"/>
    </source>
</evidence>
<dbReference type="InterPro" id="IPR016192">
    <property type="entry name" value="APOBEC/CMP_deaminase_Zn-bd"/>
</dbReference>
<feature type="binding site" evidence="8">
    <location>
        <position position="77"/>
    </location>
    <ligand>
        <name>Zn(2+)</name>
        <dbReference type="ChEBI" id="CHEBI:29105"/>
        <note>catalytic</note>
    </ligand>
</feature>
<feature type="domain" description="CMP/dCMP-type deaminase" evidence="9">
    <location>
        <begin position="26"/>
        <end position="135"/>
    </location>
</feature>
<comment type="catalytic activity">
    <reaction evidence="7 8">
        <text>adenosine(34) in tRNA + H2O + H(+) = inosine(34) in tRNA + NH4(+)</text>
        <dbReference type="Rhea" id="RHEA:43168"/>
        <dbReference type="Rhea" id="RHEA-COMP:10373"/>
        <dbReference type="Rhea" id="RHEA-COMP:10374"/>
        <dbReference type="ChEBI" id="CHEBI:15377"/>
        <dbReference type="ChEBI" id="CHEBI:15378"/>
        <dbReference type="ChEBI" id="CHEBI:28938"/>
        <dbReference type="ChEBI" id="CHEBI:74411"/>
        <dbReference type="ChEBI" id="CHEBI:82852"/>
        <dbReference type="EC" id="3.5.4.33"/>
    </reaction>
</comment>
<dbReference type="SUPFAM" id="SSF53927">
    <property type="entry name" value="Cytidine deaminase-like"/>
    <property type="match status" value="1"/>
</dbReference>
<gene>
    <name evidence="8" type="primary">tadA</name>
    <name evidence="10" type="ORF">C5Y98_11105</name>
</gene>
<dbReference type="FunFam" id="3.40.140.10:FF:000005">
    <property type="entry name" value="tRNA-specific adenosine deaminase"/>
    <property type="match status" value="1"/>
</dbReference>
<dbReference type="HAMAP" id="MF_00972">
    <property type="entry name" value="tRNA_aden_deaminase"/>
    <property type="match status" value="1"/>
</dbReference>
<evidence type="ECO:0000256" key="3">
    <source>
        <dbReference type="ARBA" id="ARBA00022694"/>
    </source>
</evidence>
<dbReference type="EMBL" id="PUIB01000011">
    <property type="protein sequence ID" value="PQO38587.1"/>
    <property type="molecule type" value="Genomic_DNA"/>
</dbReference>
<keyword evidence="5 8" id="KW-0378">Hydrolase</keyword>
<dbReference type="PROSITE" id="PS00903">
    <property type="entry name" value="CYT_DCMP_DEAMINASES_1"/>
    <property type="match status" value="1"/>
</dbReference>
<comment type="caution">
    <text evidence="10">The sequence shown here is derived from an EMBL/GenBank/DDBJ whole genome shotgun (WGS) entry which is preliminary data.</text>
</comment>
<keyword evidence="6 8" id="KW-0862">Zinc</keyword>
<dbReference type="CDD" id="cd01285">
    <property type="entry name" value="nucleoside_deaminase"/>
    <property type="match status" value="1"/>
</dbReference>
<keyword evidence="4 8" id="KW-0479">Metal-binding</keyword>
<accession>A0A2S8G2B7</accession>
<dbReference type="GO" id="GO:0052717">
    <property type="term" value="F:tRNA-specific adenosine-34 deaminase activity"/>
    <property type="evidence" value="ECO:0007669"/>
    <property type="project" value="UniProtKB-UniRule"/>
</dbReference>
<dbReference type="PANTHER" id="PTHR11079">
    <property type="entry name" value="CYTOSINE DEAMINASE FAMILY MEMBER"/>
    <property type="match status" value="1"/>
</dbReference>
<evidence type="ECO:0000256" key="1">
    <source>
        <dbReference type="ARBA" id="ARBA00010669"/>
    </source>
</evidence>
<dbReference type="Gene3D" id="3.40.140.10">
    <property type="entry name" value="Cytidine Deaminase, domain 2"/>
    <property type="match status" value="1"/>
</dbReference>
<dbReference type="GO" id="GO:0002100">
    <property type="term" value="P:tRNA wobble adenosine to inosine editing"/>
    <property type="evidence" value="ECO:0007669"/>
    <property type="project" value="UniProtKB-UniRule"/>
</dbReference>
<evidence type="ECO:0000256" key="6">
    <source>
        <dbReference type="ARBA" id="ARBA00022833"/>
    </source>
</evidence>
<feature type="active site" description="Proton donor" evidence="8">
    <location>
        <position position="79"/>
    </location>
</feature>
<comment type="cofactor">
    <cofactor evidence="8">
        <name>Zn(2+)</name>
        <dbReference type="ChEBI" id="CHEBI:29105"/>
    </cofactor>
    <text evidence="8">Binds 1 zinc ion per subunit.</text>
</comment>
<dbReference type="InterPro" id="IPR016193">
    <property type="entry name" value="Cytidine_deaminase-like"/>
</dbReference>
<evidence type="ECO:0000256" key="8">
    <source>
        <dbReference type="HAMAP-Rule" id="MF_00972"/>
    </source>
</evidence>
<organism evidence="10 11">
    <name type="scientific">Blastopirellula marina</name>
    <dbReference type="NCBI Taxonomy" id="124"/>
    <lineage>
        <taxon>Bacteria</taxon>
        <taxon>Pseudomonadati</taxon>
        <taxon>Planctomycetota</taxon>
        <taxon>Planctomycetia</taxon>
        <taxon>Pirellulales</taxon>
        <taxon>Pirellulaceae</taxon>
        <taxon>Blastopirellula</taxon>
    </lineage>
</organism>
<dbReference type="InterPro" id="IPR028883">
    <property type="entry name" value="tRNA_aden_deaminase"/>
</dbReference>
<dbReference type="PROSITE" id="PS51747">
    <property type="entry name" value="CYT_DCMP_DEAMINASES_2"/>
    <property type="match status" value="1"/>
</dbReference>
<evidence type="ECO:0000259" key="9">
    <source>
        <dbReference type="PROSITE" id="PS51747"/>
    </source>
</evidence>
<evidence type="ECO:0000256" key="7">
    <source>
        <dbReference type="ARBA" id="ARBA00048045"/>
    </source>
</evidence>
<comment type="subunit">
    <text evidence="2 8">Homodimer.</text>
</comment>
<keyword evidence="3 8" id="KW-0819">tRNA processing</keyword>
<dbReference type="Proteomes" id="UP000239388">
    <property type="component" value="Unassembled WGS sequence"/>
</dbReference>
<comment type="function">
    <text evidence="8">Catalyzes the deamination of adenosine to inosine at the wobble position 34 of tRNA(Arg2).</text>
</comment>
<evidence type="ECO:0000313" key="10">
    <source>
        <dbReference type="EMBL" id="PQO38587.1"/>
    </source>
</evidence>
<dbReference type="GO" id="GO:0008270">
    <property type="term" value="F:zinc ion binding"/>
    <property type="evidence" value="ECO:0007669"/>
    <property type="project" value="UniProtKB-UniRule"/>
</dbReference>
<dbReference type="AlphaFoldDB" id="A0A2S8G2B7"/>
<feature type="binding site" evidence="8">
    <location>
        <position position="110"/>
    </location>
    <ligand>
        <name>Zn(2+)</name>
        <dbReference type="ChEBI" id="CHEBI:29105"/>
        <note>catalytic</note>
    </ligand>
</feature>
<sequence length="178" mass="19906">MSFSFCLWKVAFVNEPELFEQFELPDLHQLYMQMALQQAEQAAREDEVPVGAVIVRDGSVIAAAYNQREMLRDPTAHAEMIAITQAAEAVGGWRLENCLLYVTLEPCPMCAGAILQARIPVVVYGATDPKAGAVDSLYHLLNDNRLNHRCQVVPGILQERCGQVLTDFFKQRRAEGKK</sequence>
<protein>
    <recommendedName>
        <fullName evidence="8">tRNA-specific adenosine deaminase</fullName>
        <ecNumber evidence="8">3.5.4.33</ecNumber>
    </recommendedName>
</protein>
<dbReference type="InterPro" id="IPR058535">
    <property type="entry name" value="MafB19-deam"/>
</dbReference>
<dbReference type="OrthoDB" id="9802676at2"/>
<comment type="similarity">
    <text evidence="1">Belongs to the cytidine and deoxycytidylate deaminase family. ADAT2 subfamily.</text>
</comment>
<dbReference type="EC" id="3.5.4.33" evidence="8"/>
<reference evidence="10 11" key="1">
    <citation type="submission" date="2018-02" db="EMBL/GenBank/DDBJ databases">
        <title>Comparative genomes isolates from brazilian mangrove.</title>
        <authorList>
            <person name="Araujo J.E."/>
            <person name="Taketani R.G."/>
            <person name="Silva M.C.P."/>
            <person name="Loureco M.V."/>
            <person name="Andreote F.D."/>
        </authorList>
    </citation>
    <scope>NUCLEOTIDE SEQUENCE [LARGE SCALE GENOMIC DNA]</scope>
    <source>
        <strain evidence="10 11">NAP PRIS-MGV</strain>
    </source>
</reference>
<dbReference type="InterPro" id="IPR002125">
    <property type="entry name" value="CMP_dCMP_dom"/>
</dbReference>